<keyword evidence="1" id="KW-0472">Membrane</keyword>
<dbReference type="AlphaFoldDB" id="A0A2A2H1J2"/>
<dbReference type="OrthoDB" id="68835at2157"/>
<evidence type="ECO:0000313" key="2">
    <source>
        <dbReference type="EMBL" id="PAV03190.1"/>
    </source>
</evidence>
<reference evidence="2 3" key="1">
    <citation type="journal article" date="2017" name="BMC Genomics">
        <title>Genomic analysis of methanogenic archaea reveals a shift towards energy conservation.</title>
        <authorList>
            <person name="Gilmore S.P."/>
            <person name="Henske J.K."/>
            <person name="Sexton J.A."/>
            <person name="Solomon K.V."/>
            <person name="Seppala S."/>
            <person name="Yoo J.I."/>
            <person name="Huyett L.M."/>
            <person name="Pressman A."/>
            <person name="Cogan J.Z."/>
            <person name="Kivenson V."/>
            <person name="Peng X."/>
            <person name="Tan Y."/>
            <person name="Valentine D.L."/>
            <person name="O'Malley M.A."/>
        </authorList>
    </citation>
    <scope>NUCLEOTIDE SEQUENCE [LARGE SCALE GENOMIC DNA]</scope>
    <source>
        <strain evidence="2 3">M.o.H.</strain>
    </source>
</reference>
<evidence type="ECO:0000256" key="1">
    <source>
        <dbReference type="SAM" id="Phobius"/>
    </source>
</evidence>
<gene>
    <name evidence="2" type="ORF">ASJ80_07665</name>
</gene>
<evidence type="ECO:0000313" key="3">
    <source>
        <dbReference type="Proteomes" id="UP000217784"/>
    </source>
</evidence>
<name>A0A2A2H1J2_METBR</name>
<dbReference type="InterPro" id="IPR058349">
    <property type="entry name" value="DUF8036"/>
</dbReference>
<protein>
    <submittedName>
        <fullName evidence="2">Uncharacterized protein</fullName>
    </submittedName>
</protein>
<dbReference type="Pfam" id="PF26119">
    <property type="entry name" value="DUF8036"/>
    <property type="match status" value="1"/>
</dbReference>
<sequence>MGPNGIDIGGIGTSYLSIVVGIANICLLIALIYIYMKNYRQLKSKFTMGLLIFASLLLIQNVVSTGFLILNLVMGMGQHGFDIDRPQFPLSSINVIQLIALSVLLKITLD</sequence>
<feature type="transmembrane region" description="Helical" evidence="1">
    <location>
        <begin position="90"/>
        <end position="109"/>
    </location>
</feature>
<dbReference type="Proteomes" id="UP000217784">
    <property type="component" value="Unassembled WGS sequence"/>
</dbReference>
<proteinExistence type="predicted"/>
<keyword evidence="1" id="KW-1133">Transmembrane helix</keyword>
<dbReference type="EMBL" id="LMVM01000040">
    <property type="protein sequence ID" value="PAV03190.1"/>
    <property type="molecule type" value="Genomic_DNA"/>
</dbReference>
<feature type="transmembrane region" description="Helical" evidence="1">
    <location>
        <begin position="15"/>
        <end position="36"/>
    </location>
</feature>
<keyword evidence="3" id="KW-1185">Reference proteome</keyword>
<organism evidence="2 3">
    <name type="scientific">Methanobacterium bryantii</name>
    <dbReference type="NCBI Taxonomy" id="2161"/>
    <lineage>
        <taxon>Archaea</taxon>
        <taxon>Methanobacteriati</taxon>
        <taxon>Methanobacteriota</taxon>
        <taxon>Methanomada group</taxon>
        <taxon>Methanobacteria</taxon>
        <taxon>Methanobacteriales</taxon>
        <taxon>Methanobacteriaceae</taxon>
        <taxon>Methanobacterium</taxon>
    </lineage>
</organism>
<accession>A0A2A2H1J2</accession>
<keyword evidence="1" id="KW-0812">Transmembrane</keyword>
<comment type="caution">
    <text evidence="2">The sequence shown here is derived from an EMBL/GenBank/DDBJ whole genome shotgun (WGS) entry which is preliminary data.</text>
</comment>
<feature type="transmembrane region" description="Helical" evidence="1">
    <location>
        <begin position="48"/>
        <end position="70"/>
    </location>
</feature>